<dbReference type="InterPro" id="IPR037257">
    <property type="entry name" value="T2SS_E_N_sf"/>
</dbReference>
<dbReference type="EMBL" id="QGBI01000039">
    <property type="protein sequence ID" value="MBX3893371.1"/>
    <property type="molecule type" value="Genomic_DNA"/>
</dbReference>
<dbReference type="PROSITE" id="PS00662">
    <property type="entry name" value="T2SP_E"/>
    <property type="match status" value="1"/>
</dbReference>
<evidence type="ECO:0000313" key="6">
    <source>
        <dbReference type="Proteomes" id="UP001199322"/>
    </source>
</evidence>
<dbReference type="Proteomes" id="UP001199322">
    <property type="component" value="Unassembled WGS sequence"/>
</dbReference>
<dbReference type="AlphaFoldDB" id="A0AAW4QEV7"/>
<dbReference type="SUPFAM" id="SSF52540">
    <property type="entry name" value="P-loop containing nucleoside triphosphate hydrolases"/>
    <property type="match status" value="1"/>
</dbReference>
<evidence type="ECO:0000256" key="2">
    <source>
        <dbReference type="ARBA" id="ARBA00022741"/>
    </source>
</evidence>
<proteinExistence type="inferred from homology"/>
<evidence type="ECO:0000256" key="1">
    <source>
        <dbReference type="ARBA" id="ARBA00006611"/>
    </source>
</evidence>
<dbReference type="RefSeq" id="WP_112189031.1">
    <property type="nucleotide sequence ID" value="NZ_QGAQ01000038.1"/>
</dbReference>
<dbReference type="PANTHER" id="PTHR30258">
    <property type="entry name" value="TYPE II SECRETION SYSTEM PROTEIN GSPE-RELATED"/>
    <property type="match status" value="1"/>
</dbReference>
<evidence type="ECO:0000313" key="5">
    <source>
        <dbReference type="EMBL" id="MBX3893371.1"/>
    </source>
</evidence>
<dbReference type="PANTHER" id="PTHR30258:SF1">
    <property type="entry name" value="PROTEIN TRANSPORT PROTEIN HOFB HOMOLOG"/>
    <property type="match status" value="1"/>
</dbReference>
<sequence length="575" mass="62763">MSAASQVSTQASVAVSRQSNWLTAELLAGAATEATSQGESLLVALQRLAGRSPDEVLETVSRHSGLPALGLVDLEAMTPDFSLVSYGECLERECLLMTDAQGVRHFVAGNPLDAALHTWAAHQIQGYFKLAFTHPLELKAMLSRLEAHQQALAQVIRLEQGVPPRSDADDSEEISLRSIARDESQVVRLVNSTLYDAHKSGASDIHFENTPAGLVIKYRIDGVLATARQLPDPQLAEQVISRMKVMAELDIGEKRIPQDGRFAVHIAAREIDFRVSVMPGLFGEDAVLRILDKQSLTTELAQLSLDLLGITPAAQQTIRRLANQPYGMLLVTGPTGSGKTTTLYATLSEINRGDDKIITIEDPVEYQLPGVLQIPVNERKGLTFAKGLRSILRHDPDRILVGEIRDRETAEIAVQAALTGHLVFTTVHANNVFDVLSRFRHMGVDAYSFVTALNGVVAQRLVRLNCPHCVQSCEPDGELLVASGIERAALHGHALLQGRGCAHCRGTGYKGRRALTEVLVLNDELRELILQQAPIARLKEAARTHGMASMRQEALEAVKQGQTTLQEINRVTFVE</sequence>
<keyword evidence="3" id="KW-0067">ATP-binding</keyword>
<dbReference type="Gene3D" id="3.40.50.300">
    <property type="entry name" value="P-loop containing nucleotide triphosphate hydrolases"/>
    <property type="match status" value="1"/>
</dbReference>
<dbReference type="InterPro" id="IPR001482">
    <property type="entry name" value="T2SS/T4SS_dom"/>
</dbReference>
<protein>
    <submittedName>
        <fullName evidence="5">GspE/PulE family protein</fullName>
    </submittedName>
</protein>
<dbReference type="Gene3D" id="3.30.450.90">
    <property type="match status" value="1"/>
</dbReference>
<keyword evidence="2" id="KW-0547">Nucleotide-binding</keyword>
<dbReference type="FunFam" id="3.40.50.300:FF:000398">
    <property type="entry name" value="Type IV pilus assembly ATPase PilB"/>
    <property type="match status" value="1"/>
</dbReference>
<evidence type="ECO:0000259" key="4">
    <source>
        <dbReference type="PROSITE" id="PS00662"/>
    </source>
</evidence>
<feature type="domain" description="Bacterial type II secretion system protein E" evidence="4">
    <location>
        <begin position="392"/>
        <end position="406"/>
    </location>
</feature>
<comment type="caution">
    <text evidence="5">The sequence shown here is derived from an EMBL/GenBank/DDBJ whole genome shotgun (WGS) entry which is preliminary data.</text>
</comment>
<dbReference type="SUPFAM" id="SSF160246">
    <property type="entry name" value="EspE N-terminal domain-like"/>
    <property type="match status" value="1"/>
</dbReference>
<dbReference type="GO" id="GO:0005524">
    <property type="term" value="F:ATP binding"/>
    <property type="evidence" value="ECO:0007669"/>
    <property type="project" value="UniProtKB-KW"/>
</dbReference>
<dbReference type="InterPro" id="IPR027417">
    <property type="entry name" value="P-loop_NTPase"/>
</dbReference>
<evidence type="ECO:0000256" key="3">
    <source>
        <dbReference type="ARBA" id="ARBA00022840"/>
    </source>
</evidence>
<dbReference type="CDD" id="cd01129">
    <property type="entry name" value="PulE-GspE-like"/>
    <property type="match status" value="1"/>
</dbReference>
<reference evidence="5" key="1">
    <citation type="submission" date="2018-06" db="EMBL/GenBank/DDBJ databases">
        <authorList>
            <person name="O'Rourke A."/>
        </authorList>
    </citation>
    <scope>NUCLEOTIDE SEQUENCE</scope>
    <source>
        <strain evidence="5">132550021-3</strain>
    </source>
</reference>
<name>A0AAW4QEV7_RALPI</name>
<accession>A0AAW4QEV7</accession>
<organism evidence="5 6">
    <name type="scientific">Ralstonia pickettii</name>
    <name type="common">Burkholderia pickettii</name>
    <dbReference type="NCBI Taxonomy" id="329"/>
    <lineage>
        <taxon>Bacteria</taxon>
        <taxon>Pseudomonadati</taxon>
        <taxon>Pseudomonadota</taxon>
        <taxon>Betaproteobacteria</taxon>
        <taxon>Burkholderiales</taxon>
        <taxon>Burkholderiaceae</taxon>
        <taxon>Ralstonia</taxon>
    </lineage>
</organism>
<comment type="similarity">
    <text evidence="1">Belongs to the GSP E family.</text>
</comment>
<dbReference type="Pfam" id="PF00437">
    <property type="entry name" value="T2SSE"/>
    <property type="match status" value="1"/>
</dbReference>
<dbReference type="GO" id="GO:0016887">
    <property type="term" value="F:ATP hydrolysis activity"/>
    <property type="evidence" value="ECO:0007669"/>
    <property type="project" value="TreeGrafter"/>
</dbReference>
<gene>
    <name evidence="5" type="ORF">DEE74_26230</name>
</gene>
<dbReference type="GO" id="GO:0005886">
    <property type="term" value="C:plasma membrane"/>
    <property type="evidence" value="ECO:0007669"/>
    <property type="project" value="TreeGrafter"/>
</dbReference>